<name>A0A6M0RHZ1_9CYAN</name>
<sequence>MKQIGATALKTIPLFLGLSLWEAATTSVLAQIDHSGCYIQDRNGEFYDLSVLCTIPNDGNVAPVLQTGDVQVTLRWNTSDDLDLIVVDPAGSIVDFGSPTSPSGGQLDVDANGFCQTQNFSPVENIFWPTGSAPDGEYLAYVTLAIPCSLEDLASNDINAANIAYENLAVPYTLTILNDGVTTTYEGMSKPEGLGVDYPFQVGPVTGSNETDLGTDEAPKDDLELPNFGLPEL</sequence>
<accession>A0A6M0RHZ1</accession>
<dbReference type="Proteomes" id="UP000481033">
    <property type="component" value="Unassembled WGS sequence"/>
</dbReference>
<evidence type="ECO:0000256" key="1">
    <source>
        <dbReference type="SAM" id="MobiDB-lite"/>
    </source>
</evidence>
<gene>
    <name evidence="2" type="ORF">DXZ20_09480</name>
</gene>
<feature type="region of interest" description="Disordered" evidence="1">
    <location>
        <begin position="205"/>
        <end position="233"/>
    </location>
</feature>
<proteinExistence type="predicted"/>
<evidence type="ECO:0000313" key="2">
    <source>
        <dbReference type="EMBL" id="NEZ55897.1"/>
    </source>
</evidence>
<protein>
    <submittedName>
        <fullName evidence="2">Uncharacterized protein</fullName>
    </submittedName>
</protein>
<comment type="caution">
    <text evidence="2">The sequence shown here is derived from an EMBL/GenBank/DDBJ whole genome shotgun (WGS) entry which is preliminary data.</text>
</comment>
<keyword evidence="3" id="KW-1185">Reference proteome</keyword>
<organism evidence="2 3">
    <name type="scientific">Adonisia turfae CCMR0081</name>
    <dbReference type="NCBI Taxonomy" id="2292702"/>
    <lineage>
        <taxon>Bacteria</taxon>
        <taxon>Bacillati</taxon>
        <taxon>Cyanobacteriota</taxon>
        <taxon>Adonisia</taxon>
        <taxon>Adonisia turfae</taxon>
    </lineage>
</organism>
<dbReference type="RefSeq" id="WP_163697800.1">
    <property type="nucleotide sequence ID" value="NZ_QXHD01000004.1"/>
</dbReference>
<reference evidence="2 3" key="1">
    <citation type="journal article" date="2020" name="Microb. Ecol.">
        <title>Ecogenomics of the Marine Benthic Filamentous Cyanobacterium Adonisia.</title>
        <authorList>
            <person name="Walter J.M."/>
            <person name="Coutinho F.H."/>
            <person name="Leomil L."/>
            <person name="Hargreaves P.I."/>
            <person name="Campeao M.E."/>
            <person name="Vieira V.V."/>
            <person name="Silva B.S."/>
            <person name="Fistarol G.O."/>
            <person name="Salomon P.S."/>
            <person name="Sawabe T."/>
            <person name="Mino S."/>
            <person name="Hosokawa M."/>
            <person name="Miyashita H."/>
            <person name="Maruyama F."/>
            <person name="van Verk M.C."/>
            <person name="Dutilh B.E."/>
            <person name="Thompson C.C."/>
            <person name="Thompson F.L."/>
        </authorList>
    </citation>
    <scope>NUCLEOTIDE SEQUENCE [LARGE SCALE GENOMIC DNA]</scope>
    <source>
        <strain evidence="2 3">CCMR0081</strain>
    </source>
</reference>
<dbReference type="EMBL" id="QXHD01000004">
    <property type="protein sequence ID" value="NEZ55897.1"/>
    <property type="molecule type" value="Genomic_DNA"/>
</dbReference>
<dbReference type="AlphaFoldDB" id="A0A6M0RHZ1"/>
<evidence type="ECO:0000313" key="3">
    <source>
        <dbReference type="Proteomes" id="UP000481033"/>
    </source>
</evidence>